<dbReference type="Proteomes" id="UP000199289">
    <property type="component" value="Unassembled WGS sequence"/>
</dbReference>
<dbReference type="EMBL" id="QQST01000002">
    <property type="protein sequence ID" value="RDI70033.1"/>
    <property type="molecule type" value="Genomic_DNA"/>
</dbReference>
<dbReference type="EMBL" id="FNKQ01000004">
    <property type="protein sequence ID" value="SDR02009.1"/>
    <property type="molecule type" value="Genomic_DNA"/>
</dbReference>
<reference evidence="4" key="2">
    <citation type="submission" date="2016-10" db="EMBL/GenBank/DDBJ databases">
        <authorList>
            <person name="Varghese N."/>
            <person name="Submissions S."/>
        </authorList>
    </citation>
    <scope>NUCLEOTIDE SEQUENCE [LARGE SCALE GENOMIC DNA]</scope>
    <source>
        <strain evidence="4">CGMCC 1.12397</strain>
    </source>
</reference>
<sequence>MSVNLENRRNVGFLLALVVATVLVAAVGILWLRGRGEPLIVEVAYGLLVLLGAAVAYDNYLIQ</sequence>
<dbReference type="RefSeq" id="WP_092538786.1">
    <property type="nucleotide sequence ID" value="NZ_FNKQ01000004.1"/>
</dbReference>
<accession>A0A1H1FMQ2</accession>
<proteinExistence type="predicted"/>
<dbReference type="AlphaFoldDB" id="A0A1H1FMQ2"/>
<keyword evidence="5" id="KW-1185">Reference proteome</keyword>
<evidence type="ECO:0000313" key="3">
    <source>
        <dbReference type="EMBL" id="SDR02009.1"/>
    </source>
</evidence>
<keyword evidence="1" id="KW-0812">Transmembrane</keyword>
<keyword evidence="1" id="KW-1133">Transmembrane helix</keyword>
<evidence type="ECO:0000313" key="2">
    <source>
        <dbReference type="EMBL" id="RDI70033.1"/>
    </source>
</evidence>
<evidence type="ECO:0000256" key="1">
    <source>
        <dbReference type="SAM" id="Phobius"/>
    </source>
</evidence>
<reference evidence="2 5" key="3">
    <citation type="submission" date="2018-07" db="EMBL/GenBank/DDBJ databases">
        <title>Genome sequence of extremly halophilic archaeon Halopelagius longus strain BC12-B1.</title>
        <authorList>
            <person name="Zhang X."/>
        </authorList>
    </citation>
    <scope>NUCLEOTIDE SEQUENCE [LARGE SCALE GENOMIC DNA]</scope>
    <source>
        <strain evidence="2 5">BC12-B1</strain>
    </source>
</reference>
<evidence type="ECO:0000313" key="4">
    <source>
        <dbReference type="Proteomes" id="UP000199289"/>
    </source>
</evidence>
<name>A0A1H1FMQ2_9EURY</name>
<protein>
    <submittedName>
        <fullName evidence="3">Uncharacterized protein</fullName>
    </submittedName>
</protein>
<keyword evidence="1" id="KW-0472">Membrane</keyword>
<feature type="transmembrane region" description="Helical" evidence="1">
    <location>
        <begin position="39"/>
        <end position="57"/>
    </location>
</feature>
<feature type="transmembrane region" description="Helical" evidence="1">
    <location>
        <begin position="12"/>
        <end position="32"/>
    </location>
</feature>
<organism evidence="3 4">
    <name type="scientific">Halopelagius longus</name>
    <dbReference type="NCBI Taxonomy" id="1236180"/>
    <lineage>
        <taxon>Archaea</taxon>
        <taxon>Methanobacteriati</taxon>
        <taxon>Methanobacteriota</taxon>
        <taxon>Stenosarchaea group</taxon>
        <taxon>Halobacteria</taxon>
        <taxon>Halobacteriales</taxon>
        <taxon>Haloferacaceae</taxon>
    </lineage>
</organism>
<reference evidence="3" key="1">
    <citation type="submission" date="2016-10" db="EMBL/GenBank/DDBJ databases">
        <authorList>
            <person name="de Groot N.N."/>
        </authorList>
    </citation>
    <scope>NUCLEOTIDE SEQUENCE [LARGE SCALE GENOMIC DNA]</scope>
    <source>
        <strain evidence="3">CGMCC 1.12397</strain>
    </source>
</reference>
<dbReference type="Proteomes" id="UP000255421">
    <property type="component" value="Unassembled WGS sequence"/>
</dbReference>
<gene>
    <name evidence="2" type="ORF">DWB78_15490</name>
    <name evidence="3" type="ORF">SAMN05216278_3290</name>
</gene>
<evidence type="ECO:0000313" key="5">
    <source>
        <dbReference type="Proteomes" id="UP000255421"/>
    </source>
</evidence>